<organism evidence="2">
    <name type="scientific">Capitella teleta</name>
    <name type="common">Polychaete worm</name>
    <dbReference type="NCBI Taxonomy" id="283909"/>
    <lineage>
        <taxon>Eukaryota</taxon>
        <taxon>Metazoa</taxon>
        <taxon>Spiralia</taxon>
        <taxon>Lophotrochozoa</taxon>
        <taxon>Annelida</taxon>
        <taxon>Polychaeta</taxon>
        <taxon>Sedentaria</taxon>
        <taxon>Scolecida</taxon>
        <taxon>Capitellidae</taxon>
        <taxon>Capitella</taxon>
    </lineage>
</organism>
<evidence type="ECO:0000256" key="1">
    <source>
        <dbReference type="ARBA" id="ARBA00023284"/>
    </source>
</evidence>
<evidence type="ECO:0000313" key="2">
    <source>
        <dbReference type="EMBL" id="ELU18729.1"/>
    </source>
</evidence>
<evidence type="ECO:0000313" key="4">
    <source>
        <dbReference type="Proteomes" id="UP000014760"/>
    </source>
</evidence>
<dbReference type="EMBL" id="KB291799">
    <property type="protein sequence ID" value="ELU18729.1"/>
    <property type="molecule type" value="Genomic_DNA"/>
</dbReference>
<dbReference type="Pfam" id="PF10262">
    <property type="entry name" value="Rdx"/>
    <property type="match status" value="1"/>
</dbReference>
<dbReference type="NCBIfam" id="TIGR02174">
    <property type="entry name" value="CXXU_selWTH"/>
    <property type="match status" value="1"/>
</dbReference>
<proteinExistence type="predicted"/>
<dbReference type="Proteomes" id="UP000014760">
    <property type="component" value="Unassembled WGS sequence"/>
</dbReference>
<dbReference type="SUPFAM" id="SSF52833">
    <property type="entry name" value="Thioredoxin-like"/>
    <property type="match status" value="1"/>
</dbReference>
<reference evidence="4" key="1">
    <citation type="submission" date="2012-12" db="EMBL/GenBank/DDBJ databases">
        <authorList>
            <person name="Hellsten U."/>
            <person name="Grimwood J."/>
            <person name="Chapman J.A."/>
            <person name="Shapiro H."/>
            <person name="Aerts A."/>
            <person name="Otillar R.P."/>
            <person name="Terry A.Y."/>
            <person name="Boore J.L."/>
            <person name="Simakov O."/>
            <person name="Marletaz F."/>
            <person name="Cho S.-J."/>
            <person name="Edsinger-Gonzales E."/>
            <person name="Havlak P."/>
            <person name="Kuo D.-H."/>
            <person name="Larsson T."/>
            <person name="Lv J."/>
            <person name="Arendt D."/>
            <person name="Savage R."/>
            <person name="Osoegawa K."/>
            <person name="de Jong P."/>
            <person name="Lindberg D.R."/>
            <person name="Seaver E.C."/>
            <person name="Weisblat D.A."/>
            <person name="Putnam N.H."/>
            <person name="Grigoriev I.V."/>
            <person name="Rokhsar D.S."/>
        </authorList>
    </citation>
    <scope>NUCLEOTIDE SEQUENCE</scope>
    <source>
        <strain evidence="4">I ESC-2004</strain>
    </source>
</reference>
<dbReference type="EMBL" id="AMQN01000507">
    <property type="status" value="NOT_ANNOTATED_CDS"/>
    <property type="molecule type" value="Genomic_DNA"/>
</dbReference>
<keyword evidence="1" id="KW-0676">Redox-active center</keyword>
<protein>
    <submittedName>
        <fullName evidence="2 3">Uncharacterized protein</fullName>
    </submittedName>
</protein>
<reference evidence="3" key="3">
    <citation type="submission" date="2015-06" db="UniProtKB">
        <authorList>
            <consortium name="EnsemblMetazoa"/>
        </authorList>
    </citation>
    <scope>IDENTIFICATION</scope>
</reference>
<dbReference type="HOGENOM" id="CLU_1919029_0_0_1"/>
<dbReference type="InterPro" id="IPR011893">
    <property type="entry name" value="Selenoprotein_Rdx-typ"/>
</dbReference>
<accession>R7VJB4</accession>
<dbReference type="EnsemblMetazoa" id="CapteT229309">
    <property type="protein sequence ID" value="CapteP229309"/>
    <property type="gene ID" value="CapteG229309"/>
</dbReference>
<reference evidence="2 4" key="2">
    <citation type="journal article" date="2013" name="Nature">
        <title>Insights into bilaterian evolution from three spiralian genomes.</title>
        <authorList>
            <person name="Simakov O."/>
            <person name="Marletaz F."/>
            <person name="Cho S.J."/>
            <person name="Edsinger-Gonzales E."/>
            <person name="Havlak P."/>
            <person name="Hellsten U."/>
            <person name="Kuo D.H."/>
            <person name="Larsson T."/>
            <person name="Lv J."/>
            <person name="Arendt D."/>
            <person name="Savage R."/>
            <person name="Osoegawa K."/>
            <person name="de Jong P."/>
            <person name="Grimwood J."/>
            <person name="Chapman J.A."/>
            <person name="Shapiro H."/>
            <person name="Aerts A."/>
            <person name="Otillar R.P."/>
            <person name="Terry A.Y."/>
            <person name="Boore J.L."/>
            <person name="Grigoriev I.V."/>
            <person name="Lindberg D.R."/>
            <person name="Seaver E.C."/>
            <person name="Weisblat D.A."/>
            <person name="Putnam N.H."/>
            <person name="Rokhsar D.S."/>
        </authorList>
    </citation>
    <scope>NUCLEOTIDE SEQUENCE</scope>
    <source>
        <strain evidence="2 4">I ESC-2004</strain>
    </source>
</reference>
<name>R7VJB4_CAPTE</name>
<dbReference type="InterPro" id="IPR036249">
    <property type="entry name" value="Thioredoxin-like_sf"/>
</dbReference>
<dbReference type="OrthoDB" id="6265460at2759"/>
<gene>
    <name evidence="2" type="ORF">CAPTEDRAFT_229309</name>
</gene>
<keyword evidence="4" id="KW-1185">Reference proteome</keyword>
<dbReference type="Gene3D" id="3.40.30.10">
    <property type="entry name" value="Glutaredoxin"/>
    <property type="match status" value="1"/>
</dbReference>
<dbReference type="AlphaFoldDB" id="R7VJB4"/>
<evidence type="ECO:0000313" key="3">
    <source>
        <dbReference type="EnsemblMetazoa" id="CapteP229309"/>
    </source>
</evidence>
<sequence length="132" mass="15029">MGHKLKLYDCSRGKGFRSLLSVDCSSSSSDKVKVPSLDPEASQLIDYWLSEAFFDWLFGQPIYFWLTNWDFFPDWLSSGCFEVKVNDQMVFSKLKLGGFPDTEELITMISEVAKGADPYPMEKIQQSSCSIL</sequence>